<dbReference type="Pfam" id="PF04075">
    <property type="entry name" value="F420H2_quin_red"/>
    <property type="match status" value="1"/>
</dbReference>
<gene>
    <name evidence="3" type="ORF">D7D52_00535</name>
</gene>
<organism evidence="3 4">
    <name type="scientific">Nocardia yunnanensis</name>
    <dbReference type="NCBI Taxonomy" id="2382165"/>
    <lineage>
        <taxon>Bacteria</taxon>
        <taxon>Bacillati</taxon>
        <taxon>Actinomycetota</taxon>
        <taxon>Actinomycetes</taxon>
        <taxon>Mycobacteriales</taxon>
        <taxon>Nocardiaceae</taxon>
        <taxon>Nocardia</taxon>
    </lineage>
</organism>
<reference evidence="3 4" key="1">
    <citation type="submission" date="2018-09" db="EMBL/GenBank/DDBJ databases">
        <title>Nocardia yunnanensis sp. nov., an actinomycete isolated from a soil sample.</title>
        <authorList>
            <person name="Zhang J."/>
        </authorList>
    </citation>
    <scope>NUCLEOTIDE SEQUENCE [LARGE SCALE GENOMIC DNA]</scope>
    <source>
        <strain evidence="3 4">CFHS0054</strain>
    </source>
</reference>
<dbReference type="EMBL" id="CP032568">
    <property type="protein sequence ID" value="AYF78587.1"/>
    <property type="molecule type" value="Genomic_DNA"/>
</dbReference>
<dbReference type="InterPro" id="IPR004378">
    <property type="entry name" value="F420H2_quin_Rdtase"/>
</dbReference>
<evidence type="ECO:0000256" key="1">
    <source>
        <dbReference type="ARBA" id="ARBA00008710"/>
    </source>
</evidence>
<dbReference type="GO" id="GO:0016491">
    <property type="term" value="F:oxidoreductase activity"/>
    <property type="evidence" value="ECO:0007669"/>
    <property type="project" value="InterPro"/>
</dbReference>
<dbReference type="RefSeq" id="WP_120743670.1">
    <property type="nucleotide sequence ID" value="NZ_CP032568.1"/>
</dbReference>
<proteinExistence type="inferred from homology"/>
<evidence type="ECO:0000256" key="2">
    <source>
        <dbReference type="ARBA" id="ARBA00049106"/>
    </source>
</evidence>
<sequence>MAFAEWRRRPESPARWNPLPRLGRTLARRRTVMRTAPAIFALERFTRRITDGRKGILDVAGLPALQLTVAGRRTGIPRTVTLLYVPDVADEKRFLIVSSNWGKPQQPSWSANLLGADHAELRVRQDSFPVRVRQLTGADRDRAWRRALEFWPGYAMEQKLAGERRFRLFELTRE</sequence>
<dbReference type="OrthoDB" id="8225825at2"/>
<keyword evidence="4" id="KW-1185">Reference proteome</keyword>
<name>A0A386ZLZ3_9NOCA</name>
<dbReference type="Gene3D" id="2.30.110.10">
    <property type="entry name" value="Electron Transport, Fmn-binding Protein, Chain A"/>
    <property type="match status" value="1"/>
</dbReference>
<dbReference type="PANTHER" id="PTHR39428:SF1">
    <property type="entry name" value="F420H(2)-DEPENDENT QUINONE REDUCTASE RV1261C"/>
    <property type="match status" value="1"/>
</dbReference>
<protein>
    <submittedName>
        <fullName evidence="3">Nitroreductase family deazaflavin-dependent oxidoreductase</fullName>
    </submittedName>
</protein>
<evidence type="ECO:0000313" key="4">
    <source>
        <dbReference type="Proteomes" id="UP000267164"/>
    </source>
</evidence>
<dbReference type="NCBIfam" id="TIGR00026">
    <property type="entry name" value="hi_GC_TIGR00026"/>
    <property type="match status" value="1"/>
</dbReference>
<dbReference type="PANTHER" id="PTHR39428">
    <property type="entry name" value="F420H(2)-DEPENDENT QUINONE REDUCTASE RV1261C"/>
    <property type="match status" value="1"/>
</dbReference>
<dbReference type="GO" id="GO:0070967">
    <property type="term" value="F:coenzyme F420 binding"/>
    <property type="evidence" value="ECO:0007669"/>
    <property type="project" value="TreeGrafter"/>
</dbReference>
<dbReference type="GO" id="GO:0005886">
    <property type="term" value="C:plasma membrane"/>
    <property type="evidence" value="ECO:0007669"/>
    <property type="project" value="TreeGrafter"/>
</dbReference>
<dbReference type="Proteomes" id="UP000267164">
    <property type="component" value="Chromosome"/>
</dbReference>
<dbReference type="InterPro" id="IPR012349">
    <property type="entry name" value="Split_barrel_FMN-bd"/>
</dbReference>
<comment type="similarity">
    <text evidence="1">Belongs to the F420H(2)-dependent quinone reductase family.</text>
</comment>
<comment type="catalytic activity">
    <reaction evidence="2">
        <text>oxidized coenzyme F420-(gamma-L-Glu)(n) + a quinol + H(+) = reduced coenzyme F420-(gamma-L-Glu)(n) + a quinone</text>
        <dbReference type="Rhea" id="RHEA:39663"/>
        <dbReference type="Rhea" id="RHEA-COMP:12939"/>
        <dbReference type="Rhea" id="RHEA-COMP:14378"/>
        <dbReference type="ChEBI" id="CHEBI:15378"/>
        <dbReference type="ChEBI" id="CHEBI:24646"/>
        <dbReference type="ChEBI" id="CHEBI:132124"/>
        <dbReference type="ChEBI" id="CHEBI:133980"/>
        <dbReference type="ChEBI" id="CHEBI:139511"/>
    </reaction>
</comment>
<dbReference type="AlphaFoldDB" id="A0A386ZLZ3"/>
<dbReference type="KEGG" id="nyu:D7D52_00535"/>
<accession>A0A386ZLZ3</accession>
<evidence type="ECO:0000313" key="3">
    <source>
        <dbReference type="EMBL" id="AYF78587.1"/>
    </source>
</evidence>